<dbReference type="PANTHER" id="PTHR15239">
    <property type="entry name" value="NUCLEAR EXPORT MEDIATOR FACTOR NEMF"/>
    <property type="match status" value="1"/>
</dbReference>
<reference evidence="2" key="2">
    <citation type="journal article" date="2021" name="PeerJ">
        <title>Extensive microbial diversity within the chicken gut microbiome revealed by metagenomics and culture.</title>
        <authorList>
            <person name="Gilroy R."/>
            <person name="Ravi A."/>
            <person name="Getino M."/>
            <person name="Pursley I."/>
            <person name="Horton D.L."/>
            <person name="Alikhan N.F."/>
            <person name="Baker D."/>
            <person name="Gharbi K."/>
            <person name="Hall N."/>
            <person name="Watson M."/>
            <person name="Adriaenssens E.M."/>
            <person name="Foster-Nyarko E."/>
            <person name="Jarju S."/>
            <person name="Secka A."/>
            <person name="Antonio M."/>
            <person name="Oren A."/>
            <person name="Chaudhuri R.R."/>
            <person name="La Ragione R."/>
            <person name="Hildebrand F."/>
            <person name="Pallen M.J."/>
        </authorList>
    </citation>
    <scope>NUCLEOTIDE SEQUENCE</scope>
    <source>
        <strain evidence="2">17113</strain>
    </source>
</reference>
<dbReference type="GO" id="GO:0043023">
    <property type="term" value="F:ribosomal large subunit binding"/>
    <property type="evidence" value="ECO:0007669"/>
    <property type="project" value="TreeGrafter"/>
</dbReference>
<name>A0A9D9DEQ1_9FIRM</name>
<dbReference type="Gene3D" id="2.30.310.10">
    <property type="entry name" value="ibrinogen binding protein from staphylococcus aureus domain"/>
    <property type="match status" value="1"/>
</dbReference>
<feature type="coiled-coil region" evidence="1">
    <location>
        <begin position="195"/>
        <end position="222"/>
    </location>
</feature>
<dbReference type="AlphaFoldDB" id="A0A9D9DEQ1"/>
<dbReference type="InterPro" id="IPR051608">
    <property type="entry name" value="RQC_Subunit_NEMF"/>
</dbReference>
<sequence length="456" mass="51308">MIKASRYKEYAKALQEALKGKRMRGIREIAPFCFYFMLPGKSGLVVKAKGEMGAYISPTSFPSVGSSQFAFSLRKRLSEAEVSSISQVGGDRILCLSLSGLNEVYHRVCYRLYLEFIPGRGNIVLTDEGDKILSALHYEERRLLLPGAAYLPPEKGFEEEDDPTPFDLAEYSASQIAKEEEMLNSSSKGLRKSLLSKAKKKEKSLERKIEALERDITQAKAHLNDGEIGDYILTNLETLSDAPSFLFEGREITIDKSKSLPHFAQSFYKSAKKAKGAIENSHRFLEQAKQELSDARKLCELAQNAPEEALKELESSYELSPSKGEKRKQRFESSLYPYRVDDGGTAYLFGRNAASNDFLSFVYDTDKDHVWMHAKLTHGAHLIIKKASPSKEELSLGCELTLLASGLQSGEVMYCPHREIRKGKEKGQVRVNSYESAYFPKIGEKAKRLFQTKKKL</sequence>
<dbReference type="Pfam" id="PF05833">
    <property type="entry name" value="NFACT_N"/>
    <property type="match status" value="2"/>
</dbReference>
<dbReference type="GO" id="GO:0000049">
    <property type="term" value="F:tRNA binding"/>
    <property type="evidence" value="ECO:0007669"/>
    <property type="project" value="TreeGrafter"/>
</dbReference>
<evidence type="ECO:0000256" key="1">
    <source>
        <dbReference type="SAM" id="Coils"/>
    </source>
</evidence>
<dbReference type="Proteomes" id="UP000823634">
    <property type="component" value="Unassembled WGS sequence"/>
</dbReference>
<dbReference type="GO" id="GO:1990112">
    <property type="term" value="C:RQC complex"/>
    <property type="evidence" value="ECO:0007669"/>
    <property type="project" value="TreeGrafter"/>
</dbReference>
<keyword evidence="1" id="KW-0175">Coiled coil</keyword>
<evidence type="ECO:0000313" key="3">
    <source>
        <dbReference type="Proteomes" id="UP000823634"/>
    </source>
</evidence>
<dbReference type="GO" id="GO:0072344">
    <property type="term" value="P:rescue of stalled ribosome"/>
    <property type="evidence" value="ECO:0007669"/>
    <property type="project" value="TreeGrafter"/>
</dbReference>
<accession>A0A9D9DEQ1</accession>
<gene>
    <name evidence="2" type="ORF">IAC61_00910</name>
</gene>
<dbReference type="PANTHER" id="PTHR15239:SF6">
    <property type="entry name" value="RIBOSOME QUALITY CONTROL COMPLEX SUBUNIT NEMF"/>
    <property type="match status" value="1"/>
</dbReference>
<reference evidence="2" key="1">
    <citation type="submission" date="2020-10" db="EMBL/GenBank/DDBJ databases">
        <authorList>
            <person name="Gilroy R."/>
        </authorList>
    </citation>
    <scope>NUCLEOTIDE SEQUENCE</scope>
    <source>
        <strain evidence="2">17113</strain>
    </source>
</reference>
<comment type="caution">
    <text evidence="2">The sequence shown here is derived from an EMBL/GenBank/DDBJ whole genome shotgun (WGS) entry which is preliminary data.</text>
</comment>
<dbReference type="EMBL" id="JADINA010000007">
    <property type="protein sequence ID" value="MBO8425865.1"/>
    <property type="molecule type" value="Genomic_DNA"/>
</dbReference>
<evidence type="ECO:0000313" key="2">
    <source>
        <dbReference type="EMBL" id="MBO8425865.1"/>
    </source>
</evidence>
<organism evidence="2 3">
    <name type="scientific">Candidatus Alloenteromonas pullistercoris</name>
    <dbReference type="NCBI Taxonomy" id="2840785"/>
    <lineage>
        <taxon>Bacteria</taxon>
        <taxon>Bacillati</taxon>
        <taxon>Bacillota</taxon>
        <taxon>Bacillota incertae sedis</taxon>
        <taxon>Candidatus Alloenteromonas</taxon>
    </lineage>
</organism>
<protein>
    <submittedName>
        <fullName evidence="2">NFACT family protein</fullName>
    </submittedName>
</protein>
<proteinExistence type="predicted"/>